<feature type="non-terminal residue" evidence="2">
    <location>
        <position position="1"/>
    </location>
</feature>
<dbReference type="InterPro" id="IPR026205">
    <property type="entry name" value="PIBF1"/>
</dbReference>
<dbReference type="PANTHER" id="PTHR18950">
    <property type="entry name" value="PROGESTERONE-INDUCED BLOCKING FACTOR 1"/>
    <property type="match status" value="1"/>
</dbReference>
<evidence type="ECO:0000313" key="3">
    <source>
        <dbReference type="Proteomes" id="UP001529510"/>
    </source>
</evidence>
<accession>A0ABD0RYC8</accession>
<sequence>VATLQQSVTLMQKDKEYLNRQNMELNVRCAHQEDRLDRLQTQLEDTKKAREDAYEKYVAS</sequence>
<evidence type="ECO:0000313" key="2">
    <source>
        <dbReference type="EMBL" id="KAL0203554.1"/>
    </source>
</evidence>
<evidence type="ECO:0000256" key="1">
    <source>
        <dbReference type="SAM" id="Coils"/>
    </source>
</evidence>
<dbReference type="EMBL" id="JAMKFB020000001">
    <property type="protein sequence ID" value="KAL0203554.1"/>
    <property type="molecule type" value="Genomic_DNA"/>
</dbReference>
<protein>
    <submittedName>
        <fullName evidence="2">Uncharacterized protein</fullName>
    </submittedName>
</protein>
<comment type="caution">
    <text evidence="2">The sequence shown here is derived from an EMBL/GenBank/DDBJ whole genome shotgun (WGS) entry which is preliminary data.</text>
</comment>
<keyword evidence="3" id="KW-1185">Reference proteome</keyword>
<feature type="coiled-coil region" evidence="1">
    <location>
        <begin position="22"/>
        <end position="56"/>
    </location>
</feature>
<proteinExistence type="predicted"/>
<organism evidence="2 3">
    <name type="scientific">Cirrhinus mrigala</name>
    <name type="common">Mrigala</name>
    <dbReference type="NCBI Taxonomy" id="683832"/>
    <lineage>
        <taxon>Eukaryota</taxon>
        <taxon>Metazoa</taxon>
        <taxon>Chordata</taxon>
        <taxon>Craniata</taxon>
        <taxon>Vertebrata</taxon>
        <taxon>Euteleostomi</taxon>
        <taxon>Actinopterygii</taxon>
        <taxon>Neopterygii</taxon>
        <taxon>Teleostei</taxon>
        <taxon>Ostariophysi</taxon>
        <taxon>Cypriniformes</taxon>
        <taxon>Cyprinidae</taxon>
        <taxon>Labeoninae</taxon>
        <taxon>Labeonini</taxon>
        <taxon>Cirrhinus</taxon>
    </lineage>
</organism>
<dbReference type="AlphaFoldDB" id="A0ABD0RYC8"/>
<keyword evidence="1" id="KW-0175">Coiled coil</keyword>
<dbReference type="PANTHER" id="PTHR18950:SF0">
    <property type="entry name" value="PROGESTERONE IMMUNOMODULATORY BINDING FACTOR 1"/>
    <property type="match status" value="1"/>
</dbReference>
<name>A0ABD0RYC8_CIRMR</name>
<dbReference type="Proteomes" id="UP001529510">
    <property type="component" value="Unassembled WGS sequence"/>
</dbReference>
<gene>
    <name evidence="2" type="ORF">M9458_001572</name>
</gene>
<reference evidence="2 3" key="1">
    <citation type="submission" date="2024-05" db="EMBL/GenBank/DDBJ databases">
        <title>Genome sequencing and assembly of Indian major carp, Cirrhinus mrigala (Hamilton, 1822).</title>
        <authorList>
            <person name="Mohindra V."/>
            <person name="Chowdhury L.M."/>
            <person name="Lal K."/>
            <person name="Jena J.K."/>
        </authorList>
    </citation>
    <scope>NUCLEOTIDE SEQUENCE [LARGE SCALE GENOMIC DNA]</scope>
    <source>
        <strain evidence="2">CM1030</strain>
        <tissue evidence="2">Blood</tissue>
    </source>
</reference>
<feature type="non-terminal residue" evidence="2">
    <location>
        <position position="60"/>
    </location>
</feature>